<dbReference type="AlphaFoldDB" id="A0A8H9FWC2"/>
<gene>
    <name evidence="3" type="ORF">GCM10011516_03580</name>
</gene>
<accession>A0A8H9FWC2</accession>
<sequence length="193" mass="22667">MINKKIKIDSMKKQLLIFFLFSFFIQFIYAQDSTVVKSDSLTFESQRERVNQLLNERSRRFGEYDQSLQKKTGIFGLFKTKKDMQKSIDILRELVLNDNNIFIETRKLLDLKDAQSERYQRLANEYDAQISAYMKTITKLQNENDKLRDSLKSMESTDTGSGVLLYLAGIVIITLIILLILQYKRNKPKKLTE</sequence>
<comment type="caution">
    <text evidence="3">The sequence shown here is derived from an EMBL/GenBank/DDBJ whole genome shotgun (WGS) entry which is preliminary data.</text>
</comment>
<evidence type="ECO:0000313" key="3">
    <source>
        <dbReference type="EMBL" id="GGE09204.1"/>
    </source>
</evidence>
<protein>
    <submittedName>
        <fullName evidence="3">Uncharacterized protein</fullName>
    </submittedName>
</protein>
<evidence type="ECO:0000256" key="2">
    <source>
        <dbReference type="SAM" id="Phobius"/>
    </source>
</evidence>
<reference evidence="3" key="1">
    <citation type="journal article" date="2014" name="Int. J. Syst. Evol. Microbiol.">
        <title>Complete genome sequence of Corynebacterium casei LMG S-19264T (=DSM 44701T), isolated from a smear-ripened cheese.</title>
        <authorList>
            <consortium name="US DOE Joint Genome Institute (JGI-PGF)"/>
            <person name="Walter F."/>
            <person name="Albersmeier A."/>
            <person name="Kalinowski J."/>
            <person name="Ruckert C."/>
        </authorList>
    </citation>
    <scope>NUCLEOTIDE SEQUENCE</scope>
    <source>
        <strain evidence="3">CGMCC 1.15966</strain>
    </source>
</reference>
<evidence type="ECO:0000256" key="1">
    <source>
        <dbReference type="SAM" id="Coils"/>
    </source>
</evidence>
<keyword evidence="4" id="KW-1185">Reference proteome</keyword>
<evidence type="ECO:0000313" key="4">
    <source>
        <dbReference type="Proteomes" id="UP000614460"/>
    </source>
</evidence>
<name>A0A8H9FWC2_9SPHI</name>
<keyword evidence="2" id="KW-0812">Transmembrane</keyword>
<proteinExistence type="predicted"/>
<dbReference type="Proteomes" id="UP000614460">
    <property type="component" value="Unassembled WGS sequence"/>
</dbReference>
<feature type="transmembrane region" description="Helical" evidence="2">
    <location>
        <begin position="163"/>
        <end position="181"/>
    </location>
</feature>
<keyword evidence="1" id="KW-0175">Coiled coil</keyword>
<keyword evidence="2" id="KW-1133">Transmembrane helix</keyword>
<reference evidence="3" key="2">
    <citation type="submission" date="2020-09" db="EMBL/GenBank/DDBJ databases">
        <authorList>
            <person name="Sun Q."/>
            <person name="Zhou Y."/>
        </authorList>
    </citation>
    <scope>NUCLEOTIDE SEQUENCE</scope>
    <source>
        <strain evidence="3">CGMCC 1.15966</strain>
    </source>
</reference>
<organism evidence="3 4">
    <name type="scientific">Sphingobacterium cellulitidis</name>
    <dbReference type="NCBI Taxonomy" id="1768011"/>
    <lineage>
        <taxon>Bacteria</taxon>
        <taxon>Pseudomonadati</taxon>
        <taxon>Bacteroidota</taxon>
        <taxon>Sphingobacteriia</taxon>
        <taxon>Sphingobacteriales</taxon>
        <taxon>Sphingobacteriaceae</taxon>
        <taxon>Sphingobacterium</taxon>
    </lineage>
</organism>
<feature type="coiled-coil region" evidence="1">
    <location>
        <begin position="123"/>
        <end position="157"/>
    </location>
</feature>
<dbReference type="EMBL" id="BMKM01000001">
    <property type="protein sequence ID" value="GGE09204.1"/>
    <property type="molecule type" value="Genomic_DNA"/>
</dbReference>
<keyword evidence="2" id="KW-0472">Membrane</keyword>
<dbReference type="RefSeq" id="WP_188713394.1">
    <property type="nucleotide sequence ID" value="NZ_BMKM01000001.1"/>
</dbReference>